<proteinExistence type="predicted"/>
<reference evidence="3 4" key="1">
    <citation type="submission" date="2024-04" db="EMBL/GenBank/DDBJ databases">
        <title>Polymorphospora sp. isolated from Baiyangdian Lake in Xiong'an New Area.</title>
        <authorList>
            <person name="Zhang X."/>
            <person name="Liu J."/>
        </authorList>
    </citation>
    <scope>NUCLEOTIDE SEQUENCE [LARGE SCALE GENOMIC DNA]</scope>
    <source>
        <strain evidence="3 4">2-325</strain>
    </source>
</reference>
<feature type="transmembrane region" description="Helical" evidence="2">
    <location>
        <begin position="87"/>
        <end position="107"/>
    </location>
</feature>
<keyword evidence="2" id="KW-1133">Transmembrane helix</keyword>
<keyword evidence="4" id="KW-1185">Reference proteome</keyword>
<evidence type="ECO:0000256" key="1">
    <source>
        <dbReference type="SAM" id="MobiDB-lite"/>
    </source>
</evidence>
<feature type="transmembrane region" description="Helical" evidence="2">
    <location>
        <begin position="57"/>
        <end position="80"/>
    </location>
</feature>
<feature type="transmembrane region" description="Helical" evidence="2">
    <location>
        <begin position="33"/>
        <end position="51"/>
    </location>
</feature>
<feature type="region of interest" description="Disordered" evidence="1">
    <location>
        <begin position="243"/>
        <end position="308"/>
    </location>
</feature>
<dbReference type="RefSeq" id="WP_375735716.1">
    <property type="nucleotide sequence ID" value="NZ_JBCGDC010000082.1"/>
</dbReference>
<dbReference type="EMBL" id="JBCGDC010000082">
    <property type="protein sequence ID" value="MFB6396183.1"/>
    <property type="molecule type" value="Genomic_DNA"/>
</dbReference>
<feature type="transmembrane region" description="Helical" evidence="2">
    <location>
        <begin position="113"/>
        <end position="130"/>
    </location>
</feature>
<name>A0ABV5CZI6_9ACTN</name>
<keyword evidence="2" id="KW-0472">Membrane</keyword>
<keyword evidence="2" id="KW-0812">Transmembrane</keyword>
<dbReference type="Proteomes" id="UP001582793">
    <property type="component" value="Unassembled WGS sequence"/>
</dbReference>
<comment type="caution">
    <text evidence="3">The sequence shown here is derived from an EMBL/GenBank/DDBJ whole genome shotgun (WGS) entry which is preliminary data.</text>
</comment>
<organism evidence="3 4">
    <name type="scientific">Polymorphospora lycopeni</name>
    <dbReference type="NCBI Taxonomy" id="3140240"/>
    <lineage>
        <taxon>Bacteria</taxon>
        <taxon>Bacillati</taxon>
        <taxon>Actinomycetota</taxon>
        <taxon>Actinomycetes</taxon>
        <taxon>Micromonosporales</taxon>
        <taxon>Micromonosporaceae</taxon>
        <taxon>Polymorphospora</taxon>
    </lineage>
</organism>
<feature type="compositionally biased region" description="Pro residues" evidence="1">
    <location>
        <begin position="249"/>
        <end position="258"/>
    </location>
</feature>
<evidence type="ECO:0000256" key="2">
    <source>
        <dbReference type="SAM" id="Phobius"/>
    </source>
</evidence>
<sequence>MSKSTRPFGRKSSPTVTVIEAKVQRSSARNARIAFVVTALVVALLSATVAAESWHAILAGLFGIVCGLLAGFVVGALVRVWPVVRLIWWWLPEITAGFLLVYGWVALTTHTSLFVTLAVMAVVIGVPAAIGPVRRFLTDWVWCLIVRHRLRVCFSQFIIANQSGTLPLILLARPTPVGERVWIYLRPGLSLADLTSRTDKMAVACHASNVVVDRASDRTAGLLRIDVKRREVLNDTVGSPLVDLVDPDTPTPVRPEPVVPTGLDLPDVAAEPITLPTQKPAKPAAAASANGKKPAPASGEADDLSDWI</sequence>
<evidence type="ECO:0000313" key="3">
    <source>
        <dbReference type="EMBL" id="MFB6396183.1"/>
    </source>
</evidence>
<feature type="compositionally biased region" description="Low complexity" evidence="1">
    <location>
        <begin position="279"/>
        <end position="297"/>
    </location>
</feature>
<protein>
    <submittedName>
        <fullName evidence="3">Uncharacterized protein</fullName>
    </submittedName>
</protein>
<gene>
    <name evidence="3" type="ORF">AAFH96_24180</name>
</gene>
<accession>A0ABV5CZI6</accession>
<evidence type="ECO:0000313" key="4">
    <source>
        <dbReference type="Proteomes" id="UP001582793"/>
    </source>
</evidence>